<dbReference type="PROSITE" id="PS00688">
    <property type="entry name" value="SIGMA54_INTERACT_3"/>
    <property type="match status" value="1"/>
</dbReference>
<dbReference type="PROSITE" id="PS50045">
    <property type="entry name" value="SIGMA54_INTERACT_4"/>
    <property type="match status" value="1"/>
</dbReference>
<dbReference type="RefSeq" id="WP_121848522.1">
    <property type="nucleotide sequence ID" value="NZ_CP032050.1"/>
</dbReference>
<evidence type="ECO:0000313" key="9">
    <source>
        <dbReference type="EMBL" id="AYN67506.1"/>
    </source>
</evidence>
<evidence type="ECO:0000256" key="1">
    <source>
        <dbReference type="ARBA" id="ARBA00022741"/>
    </source>
</evidence>
<dbReference type="Gene3D" id="3.40.50.2300">
    <property type="match status" value="1"/>
</dbReference>
<reference evidence="9 10" key="1">
    <citation type="submission" date="2018-08" db="EMBL/GenBank/DDBJ databases">
        <title>The reduced genetic potential of extracellular carbohydrate catabolism in Euzebyella marina RN62, a Flavobacteriia bacterium isolated from the hadal water.</title>
        <authorList>
            <person name="Xue C."/>
        </authorList>
    </citation>
    <scope>NUCLEOTIDE SEQUENCE [LARGE SCALE GENOMIC DNA]</scope>
    <source>
        <strain evidence="9 10">RN62</strain>
    </source>
</reference>
<dbReference type="InterPro" id="IPR002197">
    <property type="entry name" value="HTH_Fis"/>
</dbReference>
<evidence type="ECO:0000256" key="5">
    <source>
        <dbReference type="ARBA" id="ARBA00023163"/>
    </source>
</evidence>
<dbReference type="Pfam" id="PF00158">
    <property type="entry name" value="Sigma54_activat"/>
    <property type="match status" value="1"/>
</dbReference>
<feature type="modified residue" description="4-aspartylphosphate" evidence="6">
    <location>
        <position position="56"/>
    </location>
</feature>
<keyword evidence="5" id="KW-0804">Transcription</keyword>
<dbReference type="Pfam" id="PF25601">
    <property type="entry name" value="AAA_lid_14"/>
    <property type="match status" value="1"/>
</dbReference>
<dbReference type="InterPro" id="IPR009057">
    <property type="entry name" value="Homeodomain-like_sf"/>
</dbReference>
<dbReference type="Gene3D" id="3.40.50.300">
    <property type="entry name" value="P-loop containing nucleotide triphosphate hydrolases"/>
    <property type="match status" value="1"/>
</dbReference>
<dbReference type="CDD" id="cd00009">
    <property type="entry name" value="AAA"/>
    <property type="match status" value="1"/>
</dbReference>
<dbReference type="SMART" id="SM00382">
    <property type="entry name" value="AAA"/>
    <property type="match status" value="1"/>
</dbReference>
<protein>
    <submittedName>
        <fullName evidence="9">Sigma-54-dependent Fis family transcriptional regulator</fullName>
    </submittedName>
</protein>
<evidence type="ECO:0000256" key="2">
    <source>
        <dbReference type="ARBA" id="ARBA00022840"/>
    </source>
</evidence>
<dbReference type="SUPFAM" id="SSF46689">
    <property type="entry name" value="Homeodomain-like"/>
    <property type="match status" value="1"/>
</dbReference>
<dbReference type="InterPro" id="IPR011006">
    <property type="entry name" value="CheY-like_superfamily"/>
</dbReference>
<dbReference type="InterPro" id="IPR003593">
    <property type="entry name" value="AAA+_ATPase"/>
</dbReference>
<accession>A0A3G2L5N1</accession>
<proteinExistence type="predicted"/>
<dbReference type="InterPro" id="IPR001789">
    <property type="entry name" value="Sig_transdc_resp-reg_receiver"/>
</dbReference>
<dbReference type="Gene3D" id="1.10.10.60">
    <property type="entry name" value="Homeodomain-like"/>
    <property type="match status" value="1"/>
</dbReference>
<dbReference type="InterPro" id="IPR002078">
    <property type="entry name" value="Sigma_54_int"/>
</dbReference>
<sequence>MKLRKENILIVDDDLHILEMLQRHLSSWNFHTYRAITVKEAVSILRDSRIDLLITDLKMPKIDGYELIKFVSEHYPGVPRLIITGYPSVQGSLKAIKSGAVGYLTKPFTKEELKTSVEKSLLSNNEALTKKDRRQIPSKSNAGDFKDLVGKSNALGRIFQIIERVKDNKATILITGESGTGKELIARSIHYSGKYKQQAFVPVNCGGIPESLLEAELFGYVKGAFTGADGARDGFFQAADGGTLFLDEIANSSLAVQTRLLRALQEKEVTKVGSRKSEKIDLRIIAATNGNLKEMVQKGSFREDLYYRLTVVDIELPPLRERKIDIPRLVEKFLFKYGVEYKDRLIGISPEALEIMKRYNWPGNIRELENIVQRAVIMCDGRVETENLPDALKYTIDFPDEDFLPLREQETRYLRKVLAHYGNNKTKAAEILGITRKTLREKLKQ</sequence>
<dbReference type="InterPro" id="IPR027417">
    <property type="entry name" value="P-loop_NTPase"/>
</dbReference>
<keyword evidence="3" id="KW-0805">Transcription regulation</keyword>
<keyword evidence="2" id="KW-0067">ATP-binding</keyword>
<feature type="domain" description="Response regulatory" evidence="8">
    <location>
        <begin position="7"/>
        <end position="121"/>
    </location>
</feature>
<dbReference type="OrthoDB" id="5401077at2"/>
<dbReference type="PANTHER" id="PTHR32071">
    <property type="entry name" value="TRANSCRIPTIONAL REGULATORY PROTEIN"/>
    <property type="match status" value="1"/>
</dbReference>
<dbReference type="InterPro" id="IPR025943">
    <property type="entry name" value="Sigma_54_int_dom_ATP-bd_2"/>
</dbReference>
<dbReference type="GO" id="GO:0006355">
    <property type="term" value="P:regulation of DNA-templated transcription"/>
    <property type="evidence" value="ECO:0007669"/>
    <property type="project" value="InterPro"/>
</dbReference>
<evidence type="ECO:0000313" key="10">
    <source>
        <dbReference type="Proteomes" id="UP000276309"/>
    </source>
</evidence>
<dbReference type="InterPro" id="IPR058031">
    <property type="entry name" value="AAA_lid_NorR"/>
</dbReference>
<dbReference type="PROSITE" id="PS00675">
    <property type="entry name" value="SIGMA54_INTERACT_1"/>
    <property type="match status" value="1"/>
</dbReference>
<feature type="domain" description="Sigma-54 factor interaction" evidence="7">
    <location>
        <begin position="148"/>
        <end position="377"/>
    </location>
</feature>
<dbReference type="Gene3D" id="1.10.8.60">
    <property type="match status" value="1"/>
</dbReference>
<dbReference type="Proteomes" id="UP000276309">
    <property type="component" value="Chromosome"/>
</dbReference>
<dbReference type="FunFam" id="3.40.50.300:FF:000006">
    <property type="entry name" value="DNA-binding transcriptional regulator NtrC"/>
    <property type="match status" value="1"/>
</dbReference>
<keyword evidence="10" id="KW-1185">Reference proteome</keyword>
<evidence type="ECO:0000256" key="4">
    <source>
        <dbReference type="ARBA" id="ARBA00023125"/>
    </source>
</evidence>
<keyword evidence="1" id="KW-0547">Nucleotide-binding</keyword>
<dbReference type="Pfam" id="PF00072">
    <property type="entry name" value="Response_reg"/>
    <property type="match status" value="1"/>
</dbReference>
<organism evidence="9 10">
    <name type="scientific">Euzebyella marina</name>
    <dbReference type="NCBI Taxonomy" id="1761453"/>
    <lineage>
        <taxon>Bacteria</taxon>
        <taxon>Pseudomonadati</taxon>
        <taxon>Bacteroidota</taxon>
        <taxon>Flavobacteriia</taxon>
        <taxon>Flavobacteriales</taxon>
        <taxon>Flavobacteriaceae</taxon>
        <taxon>Euzebyella</taxon>
    </lineage>
</organism>
<dbReference type="PROSITE" id="PS50110">
    <property type="entry name" value="RESPONSE_REGULATORY"/>
    <property type="match status" value="1"/>
</dbReference>
<evidence type="ECO:0000259" key="7">
    <source>
        <dbReference type="PROSITE" id="PS50045"/>
    </source>
</evidence>
<evidence type="ECO:0000259" key="8">
    <source>
        <dbReference type="PROSITE" id="PS50110"/>
    </source>
</evidence>
<name>A0A3G2L5N1_9FLAO</name>
<gene>
    <name evidence="9" type="ORF">D1013_09105</name>
</gene>
<dbReference type="InterPro" id="IPR025944">
    <property type="entry name" value="Sigma_54_int_dom_CS"/>
</dbReference>
<dbReference type="SUPFAM" id="SSF52540">
    <property type="entry name" value="P-loop containing nucleoside triphosphate hydrolases"/>
    <property type="match status" value="1"/>
</dbReference>
<dbReference type="GO" id="GO:0000160">
    <property type="term" value="P:phosphorelay signal transduction system"/>
    <property type="evidence" value="ECO:0007669"/>
    <property type="project" value="InterPro"/>
</dbReference>
<dbReference type="Pfam" id="PF02954">
    <property type="entry name" value="HTH_8"/>
    <property type="match status" value="1"/>
</dbReference>
<dbReference type="PRINTS" id="PR01590">
    <property type="entry name" value="HTHFIS"/>
</dbReference>
<dbReference type="PROSITE" id="PS00676">
    <property type="entry name" value="SIGMA54_INTERACT_2"/>
    <property type="match status" value="1"/>
</dbReference>
<keyword evidence="6" id="KW-0597">Phosphoprotein</keyword>
<evidence type="ECO:0000256" key="3">
    <source>
        <dbReference type="ARBA" id="ARBA00023015"/>
    </source>
</evidence>
<dbReference type="GO" id="GO:0005524">
    <property type="term" value="F:ATP binding"/>
    <property type="evidence" value="ECO:0007669"/>
    <property type="project" value="UniProtKB-KW"/>
</dbReference>
<dbReference type="AlphaFoldDB" id="A0A3G2L5N1"/>
<dbReference type="InterPro" id="IPR025662">
    <property type="entry name" value="Sigma_54_int_dom_ATP-bd_1"/>
</dbReference>
<keyword evidence="4" id="KW-0238">DNA-binding</keyword>
<dbReference type="KEGG" id="emar:D1013_09105"/>
<dbReference type="SUPFAM" id="SSF52172">
    <property type="entry name" value="CheY-like"/>
    <property type="match status" value="1"/>
</dbReference>
<evidence type="ECO:0000256" key="6">
    <source>
        <dbReference type="PROSITE-ProRule" id="PRU00169"/>
    </source>
</evidence>
<dbReference type="EMBL" id="CP032050">
    <property type="protein sequence ID" value="AYN67506.1"/>
    <property type="molecule type" value="Genomic_DNA"/>
</dbReference>
<dbReference type="SMART" id="SM00448">
    <property type="entry name" value="REC"/>
    <property type="match status" value="1"/>
</dbReference>
<dbReference type="GO" id="GO:0043565">
    <property type="term" value="F:sequence-specific DNA binding"/>
    <property type="evidence" value="ECO:0007669"/>
    <property type="project" value="InterPro"/>
</dbReference>